<dbReference type="InterPro" id="IPR025450">
    <property type="entry name" value="YndJ-like"/>
</dbReference>
<dbReference type="RefSeq" id="WP_181315224.1">
    <property type="nucleotide sequence ID" value="NZ_PYAV01000002.1"/>
</dbReference>
<keyword evidence="1" id="KW-0812">Transmembrane</keyword>
<name>A0A2P8HXQ9_9BACI</name>
<dbReference type="Pfam" id="PF14158">
    <property type="entry name" value="YndJ"/>
    <property type="match status" value="1"/>
</dbReference>
<sequence>MSRWYPVYGIWVGLIVSTLFFPFLEDGFVSWVLLLLFWVLTPMSLSLGQVSSRWGEEPVIYRWMWYAHPFIATAGTLSIYMSPGTAAGTLAVLWLLFTVGLALFGLYRWRRQDWSLLGEWALDAGWIYTVIGGVWLVYHRFGMEFIPYDDYTMLLTAIHYHYTTLIVLINVAMVHRVWRGDFPYPKLMNGFSLALIAGPPLVASGIAIRGVWELVSVAIYSFMLFVLALMVAACAFRFVAEKTARLLLYVSGVSITFTSLFTTIYAMSNAFSLQWLTVSHMVQYHGITNTFGFALASFVGWRLAKGTRGIAINRTEKEVNARGRKN</sequence>
<evidence type="ECO:0000313" key="3">
    <source>
        <dbReference type="Proteomes" id="UP000242310"/>
    </source>
</evidence>
<feature type="transmembrane region" description="Helical" evidence="1">
    <location>
        <begin position="63"/>
        <end position="81"/>
    </location>
</feature>
<dbReference type="EMBL" id="PYAV01000002">
    <property type="protein sequence ID" value="PSL51000.1"/>
    <property type="molecule type" value="Genomic_DNA"/>
</dbReference>
<dbReference type="AlphaFoldDB" id="A0A2P8HXQ9"/>
<feature type="transmembrane region" description="Helical" evidence="1">
    <location>
        <begin position="120"/>
        <end position="138"/>
    </location>
</feature>
<feature type="transmembrane region" description="Helical" evidence="1">
    <location>
        <begin position="190"/>
        <end position="212"/>
    </location>
</feature>
<keyword evidence="1" id="KW-0472">Membrane</keyword>
<reference evidence="2 3" key="1">
    <citation type="submission" date="2018-03" db="EMBL/GenBank/DDBJ databases">
        <title>Genomic Encyclopedia of Type Strains, Phase III (KMG-III): the genomes of soil and plant-associated and newly described type strains.</title>
        <authorList>
            <person name="Whitman W."/>
        </authorList>
    </citation>
    <scope>NUCLEOTIDE SEQUENCE [LARGE SCALE GENOMIC DNA]</scope>
    <source>
        <strain evidence="2 3">CGMCC 1.07653</strain>
    </source>
</reference>
<feature type="transmembrane region" description="Helical" evidence="1">
    <location>
        <begin position="218"/>
        <end position="239"/>
    </location>
</feature>
<accession>A0A2P8HXQ9</accession>
<keyword evidence="3" id="KW-1185">Reference proteome</keyword>
<gene>
    <name evidence="2" type="ORF">B0H94_102277</name>
</gene>
<evidence type="ECO:0000256" key="1">
    <source>
        <dbReference type="SAM" id="Phobius"/>
    </source>
</evidence>
<feature type="transmembrane region" description="Helical" evidence="1">
    <location>
        <begin position="87"/>
        <end position="108"/>
    </location>
</feature>
<protein>
    <submittedName>
        <fullName evidence="2">YndJ-like protein</fullName>
    </submittedName>
</protein>
<feature type="transmembrane region" description="Helical" evidence="1">
    <location>
        <begin position="287"/>
        <end position="304"/>
    </location>
</feature>
<proteinExistence type="predicted"/>
<comment type="caution">
    <text evidence="2">The sequence shown here is derived from an EMBL/GenBank/DDBJ whole genome shotgun (WGS) entry which is preliminary data.</text>
</comment>
<feature type="transmembrane region" description="Helical" evidence="1">
    <location>
        <begin position="246"/>
        <end position="267"/>
    </location>
</feature>
<keyword evidence="1" id="KW-1133">Transmembrane helix</keyword>
<evidence type="ECO:0000313" key="2">
    <source>
        <dbReference type="EMBL" id="PSL51000.1"/>
    </source>
</evidence>
<organism evidence="2 3">
    <name type="scientific">Salsuginibacillus halophilus</name>
    <dbReference type="NCBI Taxonomy" id="517424"/>
    <lineage>
        <taxon>Bacteria</taxon>
        <taxon>Bacillati</taxon>
        <taxon>Bacillota</taxon>
        <taxon>Bacilli</taxon>
        <taxon>Bacillales</taxon>
        <taxon>Bacillaceae</taxon>
        <taxon>Salsuginibacillus</taxon>
    </lineage>
</organism>
<dbReference type="Proteomes" id="UP000242310">
    <property type="component" value="Unassembled WGS sequence"/>
</dbReference>
<feature type="transmembrane region" description="Helical" evidence="1">
    <location>
        <begin position="7"/>
        <end position="24"/>
    </location>
</feature>
<feature type="transmembrane region" description="Helical" evidence="1">
    <location>
        <begin position="158"/>
        <end position="178"/>
    </location>
</feature>
<feature type="transmembrane region" description="Helical" evidence="1">
    <location>
        <begin position="30"/>
        <end position="51"/>
    </location>
</feature>